<feature type="compositionally biased region" description="Polar residues" evidence="1">
    <location>
        <begin position="263"/>
        <end position="287"/>
    </location>
</feature>
<keyword evidence="4" id="KW-1185">Reference proteome</keyword>
<sequence>MNKIQSAVLAVVMSVFLIQATDPPYEKPTGSFIQFYPVRQRRIDNVEPKYTQVFFNAQRSIGSFASQNALDSNQKPIQSTTPGNYVPSSLVPQRSTITNFLSGSNLPLYPPLVPIPQAPSQGPSTSESDQKFAESALPQYPPVRLQFDVSKVPEAPQNRYDALGRLHNYLSKIGDSRDRSGQPDEDKSAYEKLLDKEFIRPLLKLYEKQIHYQPDYEIANGNSTGRISKEDYVEDFKVLSKDELEMLMYGGEKYQANQNHDAENQQNLDTGNDSVSSASEGNTSTNGIRRDDVSVPENNDKEHIGEILPPEFKKTQQAYPQTHRRVYHQIIFNPANYRMRKSYDYNDRAEIPRIPLTFPTAPSSEGLDGAGYHRVPRINLPPPELYRAPRRFRGYRESFNEGPPHPYFDPSARYHNGWTARRPRVIFPTDLVAFRDATNNQEQEPDWLAGDNNLQDIQEPDVRDRVYSPQCLLGASCEFFLSCWMSGGLLDEPCGLLRGCCHYRGVAKRDESSGLAIGTLHAPPERAKSDDGPFDAVRCGISSTQNQGAQRRIVGGEEAGFGTFHGKPILG</sequence>
<keyword evidence="2" id="KW-0732">Signal</keyword>
<evidence type="ECO:0000313" key="3">
    <source>
        <dbReference type="EMBL" id="VEN35159.1"/>
    </source>
</evidence>
<evidence type="ECO:0000256" key="2">
    <source>
        <dbReference type="SAM" id="SignalP"/>
    </source>
</evidence>
<gene>
    <name evidence="3" type="ORF">CALMAC_LOCUS1142</name>
</gene>
<dbReference type="EMBL" id="CAACVG010001303">
    <property type="protein sequence ID" value="VEN35159.1"/>
    <property type="molecule type" value="Genomic_DNA"/>
</dbReference>
<dbReference type="Proteomes" id="UP000410492">
    <property type="component" value="Unassembled WGS sequence"/>
</dbReference>
<evidence type="ECO:0000256" key="1">
    <source>
        <dbReference type="SAM" id="MobiDB-lite"/>
    </source>
</evidence>
<protein>
    <submittedName>
        <fullName evidence="3">Uncharacterized protein</fullName>
    </submittedName>
</protein>
<dbReference type="OrthoDB" id="9425590at2759"/>
<feature type="compositionally biased region" description="Basic and acidic residues" evidence="1">
    <location>
        <begin position="288"/>
        <end position="303"/>
    </location>
</feature>
<feature type="signal peptide" evidence="2">
    <location>
        <begin position="1"/>
        <end position="20"/>
    </location>
</feature>
<feature type="region of interest" description="Disordered" evidence="1">
    <location>
        <begin position="263"/>
        <end position="303"/>
    </location>
</feature>
<evidence type="ECO:0000313" key="4">
    <source>
        <dbReference type="Proteomes" id="UP000410492"/>
    </source>
</evidence>
<accession>A0A653BID9</accession>
<dbReference type="AlphaFoldDB" id="A0A653BID9"/>
<feature type="chain" id="PRO_5024839123" evidence="2">
    <location>
        <begin position="21"/>
        <end position="571"/>
    </location>
</feature>
<organism evidence="3 4">
    <name type="scientific">Callosobruchus maculatus</name>
    <name type="common">Southern cowpea weevil</name>
    <name type="synonym">Pulse bruchid</name>
    <dbReference type="NCBI Taxonomy" id="64391"/>
    <lineage>
        <taxon>Eukaryota</taxon>
        <taxon>Metazoa</taxon>
        <taxon>Ecdysozoa</taxon>
        <taxon>Arthropoda</taxon>
        <taxon>Hexapoda</taxon>
        <taxon>Insecta</taxon>
        <taxon>Pterygota</taxon>
        <taxon>Neoptera</taxon>
        <taxon>Endopterygota</taxon>
        <taxon>Coleoptera</taxon>
        <taxon>Polyphaga</taxon>
        <taxon>Cucujiformia</taxon>
        <taxon>Chrysomeloidea</taxon>
        <taxon>Chrysomelidae</taxon>
        <taxon>Bruchinae</taxon>
        <taxon>Bruchini</taxon>
        <taxon>Callosobruchus</taxon>
    </lineage>
</organism>
<name>A0A653BID9_CALMS</name>
<proteinExistence type="predicted"/>
<reference evidence="3 4" key="1">
    <citation type="submission" date="2019-01" db="EMBL/GenBank/DDBJ databases">
        <authorList>
            <person name="Sayadi A."/>
        </authorList>
    </citation>
    <scope>NUCLEOTIDE SEQUENCE [LARGE SCALE GENOMIC DNA]</scope>
</reference>